<accession>A0A9W9PA47</accession>
<dbReference type="RefSeq" id="XP_058332151.1">
    <property type="nucleotide sequence ID" value="XM_058473148.1"/>
</dbReference>
<keyword evidence="2" id="KW-1185">Reference proteome</keyword>
<organism evidence="1 2">
    <name type="scientific">Penicillium chermesinum</name>
    <dbReference type="NCBI Taxonomy" id="63820"/>
    <lineage>
        <taxon>Eukaryota</taxon>
        <taxon>Fungi</taxon>
        <taxon>Dikarya</taxon>
        <taxon>Ascomycota</taxon>
        <taxon>Pezizomycotina</taxon>
        <taxon>Eurotiomycetes</taxon>
        <taxon>Eurotiomycetidae</taxon>
        <taxon>Eurotiales</taxon>
        <taxon>Aspergillaceae</taxon>
        <taxon>Penicillium</taxon>
    </lineage>
</organism>
<dbReference type="InterPro" id="IPR036188">
    <property type="entry name" value="FAD/NAD-bd_sf"/>
</dbReference>
<dbReference type="Proteomes" id="UP001150941">
    <property type="component" value="Unassembled WGS sequence"/>
</dbReference>
<dbReference type="Gene3D" id="3.50.50.60">
    <property type="entry name" value="FAD/NAD(P)-binding domain"/>
    <property type="match status" value="1"/>
</dbReference>
<dbReference type="SUPFAM" id="SSF51905">
    <property type="entry name" value="FAD/NAD(P)-binding domain"/>
    <property type="match status" value="1"/>
</dbReference>
<reference evidence="1" key="2">
    <citation type="journal article" date="2023" name="IMA Fungus">
        <title>Comparative genomic study of the Penicillium genus elucidates a diverse pangenome and 15 lateral gene transfer events.</title>
        <authorList>
            <person name="Petersen C."/>
            <person name="Sorensen T."/>
            <person name="Nielsen M.R."/>
            <person name="Sondergaard T.E."/>
            <person name="Sorensen J.L."/>
            <person name="Fitzpatrick D.A."/>
            <person name="Frisvad J.C."/>
            <person name="Nielsen K.L."/>
        </authorList>
    </citation>
    <scope>NUCLEOTIDE SEQUENCE</scope>
    <source>
        <strain evidence="1">IBT 19713</strain>
    </source>
</reference>
<name>A0A9W9PA47_9EURO</name>
<evidence type="ECO:0000313" key="2">
    <source>
        <dbReference type="Proteomes" id="UP001150941"/>
    </source>
</evidence>
<evidence type="ECO:0000313" key="1">
    <source>
        <dbReference type="EMBL" id="KAJ5239232.1"/>
    </source>
</evidence>
<comment type="caution">
    <text evidence="1">The sequence shown here is derived from an EMBL/GenBank/DDBJ whole genome shotgun (WGS) entry which is preliminary data.</text>
</comment>
<proteinExistence type="predicted"/>
<dbReference type="AlphaFoldDB" id="A0A9W9PA47"/>
<reference evidence="1" key="1">
    <citation type="submission" date="2022-11" db="EMBL/GenBank/DDBJ databases">
        <authorList>
            <person name="Petersen C."/>
        </authorList>
    </citation>
    <scope>NUCLEOTIDE SEQUENCE</scope>
    <source>
        <strain evidence="1">IBT 19713</strain>
    </source>
</reference>
<dbReference type="GeneID" id="83200451"/>
<dbReference type="OrthoDB" id="74360at2759"/>
<dbReference type="EMBL" id="JAPQKS010000003">
    <property type="protein sequence ID" value="KAJ5239232.1"/>
    <property type="molecule type" value="Genomic_DNA"/>
</dbReference>
<sequence length="266" mass="28550">MQDCYEAGLQTSMVVRSPTYIVPTEYVTHPLSLGAYDGGVEAADKLFNSIPTCIDAQLSRGLFGMFGSLEPERYAGLKKAGFPVIDSNDPSQSLISNLLETAGGHYMDVGGAKVLEEGKVAIKALVEPVAYTPSGLKLSDGSIVDTDAVVWCTGFADKNVGEVAEEILSSAATTEEVSDETGEPHLGPREIASRIDNTWGLDSEGEIRGMWKRHSRLDNFWIMGGFTSQHRWHSKTLALQIKAALEGILPPAYLDTPSAKPSGACL</sequence>
<protein>
    <submittedName>
        <fullName evidence="1">Uncharacterized protein</fullName>
    </submittedName>
</protein>
<gene>
    <name evidence="1" type="ORF">N7468_003851</name>
</gene>